<accession>A0A6J7DKT8</accession>
<organism evidence="1">
    <name type="scientific">freshwater metagenome</name>
    <dbReference type="NCBI Taxonomy" id="449393"/>
    <lineage>
        <taxon>unclassified sequences</taxon>
        <taxon>metagenomes</taxon>
        <taxon>ecological metagenomes</taxon>
    </lineage>
</organism>
<protein>
    <submittedName>
        <fullName evidence="1">Unannotated protein</fullName>
    </submittedName>
</protein>
<sequence length="555" mass="60317">MKRVLTASAILALLFSQILLTGYSANAELLGSLAREIWFADSNAAFNGGLLQVSSGSAAGWSSSPCDRGFTNPKCAVETNTLITTNTLTLCDSKITIPCIEEVFAQNEKSDWIKGVSAGSRTPPWSDYAFTARPELELGAANRNNLFTFAGIGDPVNNLFEINPIMVRSIVKGVLQAPTQVSMAIHAVYEDKNEPEPWKSRWDAKNGAEVVKEIYRCLDLPLYTTKCWKYASNPLTNNFKVVLRLPSAPSGWLSGRLSNPNIIFENLPGTPSQPFRLTISGSPVPTPTLVKQYFYDVPTEKEAWDKVGNVFNLPWTIKMSVSPSLTPTSIDQFTAAVKADSDLDTATSIVDKWLVNLSWGKTYEGELGSCPNTGFLGYVGSNSLTYGSELPTYDPSTGSLIYRVASPHFMPAGQEFTGIYAMVLNREYANCIWKLSGAAISASVEVLSEDGKPKIATASAKFNETTINFVATGFTFSSPTLRVKLVQENVVKPVENVVKPVENSAITQSESKNENKVATPAIAPKKIKVINCVKGKLTRKISGVNPKCPAGYIKK</sequence>
<reference evidence="1" key="1">
    <citation type="submission" date="2020-05" db="EMBL/GenBank/DDBJ databases">
        <authorList>
            <person name="Chiriac C."/>
            <person name="Salcher M."/>
            <person name="Ghai R."/>
            <person name="Kavagutti S V."/>
        </authorList>
    </citation>
    <scope>NUCLEOTIDE SEQUENCE</scope>
</reference>
<name>A0A6J7DKT8_9ZZZZ</name>
<dbReference type="AlphaFoldDB" id="A0A6J7DKT8"/>
<gene>
    <name evidence="1" type="ORF">UFOPK3306_00849</name>
</gene>
<dbReference type="EMBL" id="CAFBLI010000060">
    <property type="protein sequence ID" value="CAB4869505.1"/>
    <property type="molecule type" value="Genomic_DNA"/>
</dbReference>
<proteinExistence type="predicted"/>
<evidence type="ECO:0000313" key="1">
    <source>
        <dbReference type="EMBL" id="CAB4869505.1"/>
    </source>
</evidence>